<comment type="caution">
    <text evidence="2">The sequence shown here is derived from an EMBL/GenBank/DDBJ whole genome shotgun (WGS) entry which is preliminary data.</text>
</comment>
<evidence type="ECO:0000313" key="1">
    <source>
        <dbReference type="EMBL" id="KAK7474913.1"/>
    </source>
</evidence>
<accession>A0ABD0KF40</accession>
<name>A0ABD0KF40_9CAEN</name>
<gene>
    <name evidence="2" type="ORF">BaRGS_00023114</name>
    <name evidence="1" type="ORF">BaRGS_00033868</name>
</gene>
<organism evidence="2 3">
    <name type="scientific">Batillaria attramentaria</name>
    <dbReference type="NCBI Taxonomy" id="370345"/>
    <lineage>
        <taxon>Eukaryota</taxon>
        <taxon>Metazoa</taxon>
        <taxon>Spiralia</taxon>
        <taxon>Lophotrochozoa</taxon>
        <taxon>Mollusca</taxon>
        <taxon>Gastropoda</taxon>
        <taxon>Caenogastropoda</taxon>
        <taxon>Sorbeoconcha</taxon>
        <taxon>Cerithioidea</taxon>
        <taxon>Batillariidae</taxon>
        <taxon>Batillaria</taxon>
    </lineage>
</organism>
<dbReference type="AlphaFoldDB" id="A0ABD0KF40"/>
<sequence length="147" mass="17098">MHRETTGILFSYVNKSAYHENCIPRQNAATQVNTAPTETHKEGQYRACDVVTQDKIWKQSVSSERRCLQNWSENWGFLTEYDAKGNPIEKEELPEKMAVFSDKVPNTNAGNYGSRLSSEPGQTMQNLEFKFYSERRRRKLDTEMVCY</sequence>
<dbReference type="Proteomes" id="UP001519460">
    <property type="component" value="Unassembled WGS sequence"/>
</dbReference>
<reference evidence="2" key="3">
    <citation type="submission" date="2023-01" db="EMBL/GenBank/DDBJ databases">
        <authorList>
            <person name="Patra A."/>
        </authorList>
    </citation>
    <scope>NUCLEOTIDE SEQUENCE</scope>
    <source>
        <strain evidence="2">Wonlab-2016</strain>
        <tissue evidence="2">Foot muscle</tissue>
    </source>
</reference>
<dbReference type="InterPro" id="IPR020339">
    <property type="entry name" value="C20orf85-like"/>
</dbReference>
<reference evidence="2" key="1">
    <citation type="submission" date="2020-09" db="EMBL/GenBank/DDBJ databases">
        <authorList>
            <person name="Won Y."/>
        </authorList>
    </citation>
    <scope>NUCLEOTIDE SEQUENCE</scope>
    <source>
        <strain evidence="2">Wonlab-2016</strain>
        <tissue evidence="2">Foot muscle</tissue>
    </source>
</reference>
<dbReference type="PANTHER" id="PTHR31909">
    <property type="entry name" value="CHROMOSOME 20 ORF85 FAMILY MEMBER"/>
    <property type="match status" value="1"/>
</dbReference>
<evidence type="ECO:0000313" key="3">
    <source>
        <dbReference type="Proteomes" id="UP001519460"/>
    </source>
</evidence>
<dbReference type="EMBL" id="JACVVK020000191">
    <property type="protein sequence ID" value="KAK7485665.1"/>
    <property type="molecule type" value="Genomic_DNA"/>
</dbReference>
<reference evidence="2 3" key="2">
    <citation type="journal article" date="2023" name="Sci. Data">
        <title>Genome assembly of the Korean intertidal mud-creeper Batillaria attramentaria.</title>
        <authorList>
            <person name="Patra A.K."/>
            <person name="Ho P.T."/>
            <person name="Jun S."/>
            <person name="Lee S.J."/>
            <person name="Kim Y."/>
            <person name="Won Y.J."/>
        </authorList>
    </citation>
    <scope>NUCLEOTIDE SEQUENCE [LARGE SCALE GENOMIC DNA]</scope>
    <source>
        <strain evidence="2">Wonlab-2016</strain>
    </source>
</reference>
<dbReference type="Pfam" id="PF14945">
    <property type="entry name" value="LLC1"/>
    <property type="match status" value="1"/>
</dbReference>
<keyword evidence="3" id="KW-1185">Reference proteome</keyword>
<dbReference type="PANTHER" id="PTHR31909:SF2">
    <property type="entry name" value="RIKEN CDNA 2410004P03 GENE"/>
    <property type="match status" value="1"/>
</dbReference>
<proteinExistence type="predicted"/>
<evidence type="ECO:0000313" key="2">
    <source>
        <dbReference type="EMBL" id="KAK7485665.1"/>
    </source>
</evidence>
<protein>
    <submittedName>
        <fullName evidence="2">Uncharacterized protein</fullName>
    </submittedName>
</protein>
<dbReference type="EMBL" id="JACVVK020000421">
    <property type="protein sequence ID" value="KAK7474913.1"/>
    <property type="molecule type" value="Genomic_DNA"/>
</dbReference>